<feature type="domain" description="DUF2147" evidence="2">
    <location>
        <begin position="30"/>
        <end position="124"/>
    </location>
</feature>
<protein>
    <submittedName>
        <fullName evidence="3">DUF2147 domain-containing protein</fullName>
    </submittedName>
</protein>
<keyword evidence="4" id="KW-1185">Reference proteome</keyword>
<dbReference type="RefSeq" id="WP_127188463.1">
    <property type="nucleotide sequence ID" value="NZ_RZNJ01000003.1"/>
</dbReference>
<reference evidence="3 4" key="1">
    <citation type="journal article" date="2016" name="Int. J. Syst. Evol. Microbiol.">
        <title>Arsenicitalea aurantiaca gen. nov., sp. nov., a new member of the family Hyphomicrobiaceae, isolated from high-arsenic sediment.</title>
        <authorList>
            <person name="Mu Y."/>
            <person name="Zhou L."/>
            <person name="Zeng X.C."/>
            <person name="Liu L."/>
            <person name="Pan Y."/>
            <person name="Chen X."/>
            <person name="Wang J."/>
            <person name="Li S."/>
            <person name="Li W.J."/>
            <person name="Wang Y."/>
        </authorList>
    </citation>
    <scope>NUCLEOTIDE SEQUENCE [LARGE SCALE GENOMIC DNA]</scope>
    <source>
        <strain evidence="3 4">42-50</strain>
    </source>
</reference>
<accession>A0A433XAU9</accession>
<evidence type="ECO:0000313" key="3">
    <source>
        <dbReference type="EMBL" id="RUT31217.1"/>
    </source>
</evidence>
<comment type="caution">
    <text evidence="3">The sequence shown here is derived from an EMBL/GenBank/DDBJ whole genome shotgun (WGS) entry which is preliminary data.</text>
</comment>
<organism evidence="3 4">
    <name type="scientific">Arsenicitalea aurantiaca</name>
    <dbReference type="NCBI Taxonomy" id="1783274"/>
    <lineage>
        <taxon>Bacteria</taxon>
        <taxon>Pseudomonadati</taxon>
        <taxon>Pseudomonadota</taxon>
        <taxon>Alphaproteobacteria</taxon>
        <taxon>Hyphomicrobiales</taxon>
        <taxon>Devosiaceae</taxon>
        <taxon>Arsenicitalea</taxon>
    </lineage>
</organism>
<proteinExistence type="predicted"/>
<gene>
    <name evidence="3" type="ORF">EMQ25_10160</name>
</gene>
<dbReference type="InterPro" id="IPR019223">
    <property type="entry name" value="DUF2147"/>
</dbReference>
<feature type="chain" id="PRO_5019370011" evidence="1">
    <location>
        <begin position="27"/>
        <end position="128"/>
    </location>
</feature>
<dbReference type="EMBL" id="RZNJ01000003">
    <property type="protein sequence ID" value="RUT31217.1"/>
    <property type="molecule type" value="Genomic_DNA"/>
</dbReference>
<evidence type="ECO:0000256" key="1">
    <source>
        <dbReference type="SAM" id="SignalP"/>
    </source>
</evidence>
<dbReference type="OrthoDB" id="7950001at2"/>
<evidence type="ECO:0000259" key="2">
    <source>
        <dbReference type="Pfam" id="PF09917"/>
    </source>
</evidence>
<dbReference type="Proteomes" id="UP000281547">
    <property type="component" value="Unassembled WGS sequence"/>
</dbReference>
<dbReference type="Pfam" id="PF09917">
    <property type="entry name" value="DUF2147"/>
    <property type="match status" value="1"/>
</dbReference>
<evidence type="ECO:0000313" key="4">
    <source>
        <dbReference type="Proteomes" id="UP000281547"/>
    </source>
</evidence>
<name>A0A433XAU9_9HYPH</name>
<keyword evidence="1" id="KW-0732">Signal</keyword>
<feature type="signal peptide" evidence="1">
    <location>
        <begin position="1"/>
        <end position="26"/>
    </location>
</feature>
<sequence>MTLLKTLSFATLALAFAAAPAISADASPVGTWQQTTGESRYQVAMCGDGTQLCATLVWLREDARTAENLRYLNKTVVQARPSAVNKWRGTVQYEGQAINGSVTLVDGNTLKVNGCQFIACQSFELKRV</sequence>
<dbReference type="AlphaFoldDB" id="A0A433XAU9"/>